<organism evidence="7 8">
    <name type="scientific">Tumebacillus lipolyticus</name>
    <dbReference type="NCBI Taxonomy" id="1280370"/>
    <lineage>
        <taxon>Bacteria</taxon>
        <taxon>Bacillati</taxon>
        <taxon>Bacillota</taxon>
        <taxon>Bacilli</taxon>
        <taxon>Bacillales</taxon>
        <taxon>Alicyclobacillaceae</taxon>
        <taxon>Tumebacillus</taxon>
    </lineage>
</organism>
<feature type="domain" description="Methylamine utilisation protein MauE" evidence="6">
    <location>
        <begin position="1"/>
        <end position="131"/>
    </location>
</feature>
<keyword evidence="8" id="KW-1185">Reference proteome</keyword>
<comment type="caution">
    <text evidence="7">The sequence shown here is derived from an EMBL/GenBank/DDBJ whole genome shotgun (WGS) entry which is preliminary data.</text>
</comment>
<evidence type="ECO:0000313" key="7">
    <source>
        <dbReference type="EMBL" id="MFD2170035.1"/>
    </source>
</evidence>
<feature type="transmembrane region" description="Helical" evidence="5">
    <location>
        <begin position="44"/>
        <end position="64"/>
    </location>
</feature>
<evidence type="ECO:0000256" key="1">
    <source>
        <dbReference type="ARBA" id="ARBA00004141"/>
    </source>
</evidence>
<feature type="transmembrane region" description="Helical" evidence="5">
    <location>
        <begin position="6"/>
        <end position="24"/>
    </location>
</feature>
<keyword evidence="3 5" id="KW-1133">Transmembrane helix</keyword>
<proteinExistence type="predicted"/>
<dbReference type="EMBL" id="JBHUIO010000005">
    <property type="protein sequence ID" value="MFD2170035.1"/>
    <property type="molecule type" value="Genomic_DNA"/>
</dbReference>
<evidence type="ECO:0000259" key="6">
    <source>
        <dbReference type="Pfam" id="PF07291"/>
    </source>
</evidence>
<evidence type="ECO:0000256" key="3">
    <source>
        <dbReference type="ARBA" id="ARBA00022989"/>
    </source>
</evidence>
<evidence type="ECO:0000256" key="4">
    <source>
        <dbReference type="ARBA" id="ARBA00023136"/>
    </source>
</evidence>
<dbReference type="RefSeq" id="WP_386045650.1">
    <property type="nucleotide sequence ID" value="NZ_JBHUIO010000005.1"/>
</dbReference>
<feature type="transmembrane region" description="Helical" evidence="5">
    <location>
        <begin position="113"/>
        <end position="133"/>
    </location>
</feature>
<dbReference type="Proteomes" id="UP001597343">
    <property type="component" value="Unassembled WGS sequence"/>
</dbReference>
<keyword evidence="2 5" id="KW-0812">Transmembrane</keyword>
<feature type="transmembrane region" description="Helical" evidence="5">
    <location>
        <begin position="145"/>
        <end position="161"/>
    </location>
</feature>
<feature type="transmembrane region" description="Helical" evidence="5">
    <location>
        <begin position="70"/>
        <end position="92"/>
    </location>
</feature>
<name>A0ABW4ZWB9_9BACL</name>
<dbReference type="Pfam" id="PF07291">
    <property type="entry name" value="MauE"/>
    <property type="match status" value="1"/>
</dbReference>
<accession>A0ABW4ZWB9</accession>
<reference evidence="8" key="1">
    <citation type="journal article" date="2019" name="Int. J. Syst. Evol. Microbiol.">
        <title>The Global Catalogue of Microorganisms (GCM) 10K type strain sequencing project: providing services to taxonomists for standard genome sequencing and annotation.</title>
        <authorList>
            <consortium name="The Broad Institute Genomics Platform"/>
            <consortium name="The Broad Institute Genome Sequencing Center for Infectious Disease"/>
            <person name="Wu L."/>
            <person name="Ma J."/>
        </authorList>
    </citation>
    <scope>NUCLEOTIDE SEQUENCE [LARGE SCALE GENOMIC DNA]</scope>
    <source>
        <strain evidence="8">CGMCC 1.13574</strain>
    </source>
</reference>
<evidence type="ECO:0000313" key="8">
    <source>
        <dbReference type="Proteomes" id="UP001597343"/>
    </source>
</evidence>
<dbReference type="InterPro" id="IPR009908">
    <property type="entry name" value="Methylamine_util_MauE"/>
</dbReference>
<gene>
    <name evidence="7" type="ORF">ACFSOY_08500</name>
</gene>
<keyword evidence="4 5" id="KW-0472">Membrane</keyword>
<evidence type="ECO:0000256" key="5">
    <source>
        <dbReference type="SAM" id="Phobius"/>
    </source>
</evidence>
<protein>
    <submittedName>
        <fullName evidence="7">MauE/DoxX family redox-associated membrane protein</fullName>
    </submittedName>
</protein>
<comment type="subcellular location">
    <subcellularLocation>
        <location evidence="1">Membrane</location>
        <topology evidence="1">Multi-pass membrane protein</topology>
    </subcellularLocation>
</comment>
<sequence length="179" mass="20425">MNVLLNYLSMLFACLFLSTAVDKLRNWKHHLQTMKAYDILPHPLVAPFHVMFVCSELIVSLTLFLKGPTWYNQFLSIALFVTYTAAIAVNLYRGHRNIDCGCGGFLNSEDLHVGLIVRNVILMLGSGALLFFLDVTIDLSWMERIATFLLAIASLMLFMLSREANKIKEKLHRLQTKLF</sequence>
<evidence type="ECO:0000256" key="2">
    <source>
        <dbReference type="ARBA" id="ARBA00022692"/>
    </source>
</evidence>